<dbReference type="OrthoDB" id="10471286at2759"/>
<evidence type="ECO:0000313" key="2">
    <source>
        <dbReference type="Proteomes" id="UP000319731"/>
    </source>
</evidence>
<dbReference type="GeneID" id="42006188"/>
<sequence>MSFIGSSVGGAIFSATAYHLFRTKMASDVLFAQQSLLSSQTELELTTPNPSSASTTKSLLQQRPVKTPISKAFDRLTAFIKTPPSDVTKHRWNEIIEKVNSLVTGRW</sequence>
<keyword evidence="2" id="KW-1185">Reference proteome</keyword>
<evidence type="ECO:0000313" key="1">
    <source>
        <dbReference type="EMBL" id="TPX31802.1"/>
    </source>
</evidence>
<dbReference type="EMBL" id="QEAO01000039">
    <property type="protein sequence ID" value="TPX31802.1"/>
    <property type="molecule type" value="Genomic_DNA"/>
</dbReference>
<dbReference type="RefSeq" id="XP_031023145.1">
    <property type="nucleotide sequence ID" value="XM_031170891.1"/>
</dbReference>
<protein>
    <submittedName>
        <fullName evidence="1">Uncharacterized protein</fullName>
    </submittedName>
</protein>
<reference evidence="1 2" key="1">
    <citation type="journal article" date="2019" name="Sci. Rep.">
        <title>Comparative genomics of chytrid fungi reveal insights into the obligate biotrophic and pathogenic lifestyle of Synchytrium endobioticum.</title>
        <authorList>
            <person name="van de Vossenberg B.T.L.H."/>
            <person name="Warris S."/>
            <person name="Nguyen H.D.T."/>
            <person name="van Gent-Pelzer M.P.E."/>
            <person name="Joly D.L."/>
            <person name="van de Geest H.C."/>
            <person name="Bonants P.J.M."/>
            <person name="Smith D.S."/>
            <person name="Levesque C.A."/>
            <person name="van der Lee T.A.J."/>
        </authorList>
    </citation>
    <scope>NUCLEOTIDE SEQUENCE [LARGE SCALE GENOMIC DNA]</scope>
    <source>
        <strain evidence="1 2">JEL517</strain>
    </source>
</reference>
<organism evidence="1 2">
    <name type="scientific">Synchytrium microbalum</name>
    <dbReference type="NCBI Taxonomy" id="1806994"/>
    <lineage>
        <taxon>Eukaryota</taxon>
        <taxon>Fungi</taxon>
        <taxon>Fungi incertae sedis</taxon>
        <taxon>Chytridiomycota</taxon>
        <taxon>Chytridiomycota incertae sedis</taxon>
        <taxon>Chytridiomycetes</taxon>
        <taxon>Synchytriales</taxon>
        <taxon>Synchytriaceae</taxon>
        <taxon>Synchytrium</taxon>
    </lineage>
</organism>
<comment type="caution">
    <text evidence="1">The sequence shown here is derived from an EMBL/GenBank/DDBJ whole genome shotgun (WGS) entry which is preliminary data.</text>
</comment>
<dbReference type="Proteomes" id="UP000319731">
    <property type="component" value="Unassembled WGS sequence"/>
</dbReference>
<dbReference type="AlphaFoldDB" id="A0A507BWG3"/>
<name>A0A507BWG3_9FUNG</name>
<accession>A0A507BWG3</accession>
<gene>
    <name evidence="1" type="ORF">SmJEL517_g04963</name>
</gene>
<proteinExistence type="predicted"/>